<dbReference type="EMBL" id="WTQT01000158">
    <property type="protein sequence ID" value="MWR38431.1"/>
    <property type="molecule type" value="Genomic_DNA"/>
</dbReference>
<dbReference type="Proteomes" id="UP000225264">
    <property type="component" value="Unassembled WGS sequence"/>
</dbReference>
<organism evidence="3 6">
    <name type="scientific">Escherichia coli</name>
    <dbReference type="NCBI Taxonomy" id="562"/>
    <lineage>
        <taxon>Bacteria</taxon>
        <taxon>Pseudomonadati</taxon>
        <taxon>Pseudomonadota</taxon>
        <taxon>Gammaproteobacteria</taxon>
        <taxon>Enterobacterales</taxon>
        <taxon>Enterobacteriaceae</taxon>
        <taxon>Escherichia</taxon>
    </lineage>
</organism>
<sequence length="267" mass="30466">MKFVSERIDHVKIANGYCVICGNFGKLKKDHVPPQCASKPSPMLQKTISEYFSNTRVPPIKAKSGTTFRTICHNCNSNILGSMDAEIGRVTTEFIEKLNDYFSGKFFYKNYISLKFDADKFLRAMIGHLLAATSVKDCMKPIVDSPFYTPLRNFVLGRNPDIGATHNIYYWFYPFRKQITAQSVTFYNNGHHSICSCLHFFPISFLVTLKEQGTFPIHATEMTQYDQSLHFNMTTANIDYASFPFVGLKNNQFMMVISGHTCVSYPK</sequence>
<dbReference type="EMBL" id="DADPIR010000078">
    <property type="protein sequence ID" value="HAZ7494799.1"/>
    <property type="molecule type" value="Genomic_DNA"/>
</dbReference>
<dbReference type="Proteomes" id="UP000460875">
    <property type="component" value="Unassembled WGS sequence"/>
</dbReference>
<dbReference type="Proteomes" id="UP000868636">
    <property type="component" value="Unassembled WGS sequence"/>
</dbReference>
<evidence type="ECO:0000313" key="6">
    <source>
        <dbReference type="Proteomes" id="UP000225264"/>
    </source>
</evidence>
<evidence type="ECO:0000313" key="2">
    <source>
        <dbReference type="EMBL" id="HAZ7494799.1"/>
    </source>
</evidence>
<reference evidence="3 6" key="5">
    <citation type="submission" date="2020-06" db="EMBL/GenBank/DDBJ databases">
        <title>Genomic analysis of Escherichia coli Ec98 resistant to antibiotic.</title>
        <authorList>
            <person name="Campos L."/>
        </authorList>
    </citation>
    <scope>NUCLEOTIDE SEQUENCE [LARGE SCALE GENOMIC DNA]</scope>
    <source>
        <strain evidence="3 6">UFU_EC98</strain>
    </source>
</reference>
<reference evidence="1 6" key="1">
    <citation type="submission" date="2017-10" db="EMBL/GenBank/DDBJ databases">
        <title>Genome and in vitro analysis of Escherichia coli resistant to antibiotic.</title>
        <authorList>
            <person name="Pereira U.P."/>
            <person name="Facimoto C.T."/>
            <person name="Campos P.A."/>
            <person name="Araujo B.F."/>
            <person name="Royer S."/>
            <person name="Goncalves I.R."/>
            <person name="Ferreira M.L."/>
            <person name="Gontijo P."/>
            <person name="Ribas R.M."/>
        </authorList>
    </citation>
    <scope>NUCLEOTIDE SEQUENCE [LARGE SCALE GENOMIC DNA]</scope>
    <source>
        <strain evidence="1 6">UFU_EC98</strain>
        <plasmid evidence="1">pEc98_3</plasmid>
        <plasmid evidence="6">pec98_3</plasmid>
    </source>
</reference>
<reference evidence="2" key="6">
    <citation type="submission" date="2021-03" db="EMBL/GenBank/DDBJ databases">
        <authorList>
            <consortium name="NCBI Pathogen Detection Project"/>
        </authorList>
    </citation>
    <scope>NUCLEOTIDE SEQUENCE</scope>
    <source>
        <strain evidence="2">SJP41</strain>
    </source>
</reference>
<reference evidence="5 7" key="3">
    <citation type="submission" date="2018-06" db="EMBL/GenBank/DDBJ databases">
        <authorList>
            <consortium name="Pathogen Informatics"/>
            <person name="Doyle S."/>
        </authorList>
    </citation>
    <scope>NUCLEOTIDE SEQUENCE [LARGE SCALE GENOMIC DNA]</scope>
    <source>
        <strain evidence="5 7">NCTC9075</strain>
    </source>
</reference>
<dbReference type="RefSeq" id="WP_001609855.1">
    <property type="nucleotide sequence ID" value="NZ_BAAFKC010000004.1"/>
</dbReference>
<evidence type="ECO:0000313" key="3">
    <source>
        <dbReference type="EMBL" id="MBZ4695813.1"/>
    </source>
</evidence>
<evidence type="ECO:0000313" key="4">
    <source>
        <dbReference type="EMBL" id="MWR38431.1"/>
    </source>
</evidence>
<evidence type="ECO:0000313" key="5">
    <source>
        <dbReference type="EMBL" id="STP22482.1"/>
    </source>
</evidence>
<geneLocation type="plasmid" evidence="1">
    <name>pEc98_3</name>
</geneLocation>
<accession>A0A0J1XIX3</accession>
<keyword evidence="1" id="KW-0614">Plasmid</keyword>
<dbReference type="EMBL" id="JACCJF010000042">
    <property type="protein sequence ID" value="MBZ4695813.1"/>
    <property type="molecule type" value="Genomic_DNA"/>
</dbReference>
<proteinExistence type="predicted"/>
<reference evidence="2" key="2">
    <citation type="journal article" date="2018" name="Genome Biol.">
        <title>SKESA: strategic k-mer extension for scrupulous assemblies.</title>
        <authorList>
            <person name="Souvorov A."/>
            <person name="Agarwala R."/>
            <person name="Lipman D.J."/>
        </authorList>
    </citation>
    <scope>NUCLEOTIDE SEQUENCE</scope>
    <source>
        <strain evidence="2">SJP41</strain>
    </source>
</reference>
<dbReference type="EMBL" id="UGEM01000004">
    <property type="protein sequence ID" value="STP22482.1"/>
    <property type="molecule type" value="Genomic_DNA"/>
</dbReference>
<dbReference type="AlphaFoldDB" id="A0A0J1XIX3"/>
<name>A0A0J1XIX3_ECOLX</name>
<dbReference type="Proteomes" id="UP000254181">
    <property type="component" value="Unassembled WGS sequence"/>
</dbReference>
<gene>
    <name evidence="3" type="ORF">CQ842_22720</name>
    <name evidence="1" type="ORF">CQ842_25580</name>
    <name evidence="4" type="ORF">GP975_10175</name>
    <name evidence="2" type="ORF">J8F57_005132</name>
    <name evidence="5" type="ORF">NCTC9075_05971</name>
</gene>
<evidence type="ECO:0000313" key="7">
    <source>
        <dbReference type="Proteomes" id="UP000254181"/>
    </source>
</evidence>
<geneLocation type="plasmid" evidence="6">
    <name>pec98_3</name>
</geneLocation>
<evidence type="ECO:0000313" key="1">
    <source>
        <dbReference type="EMBL" id="ATP26882.1"/>
    </source>
</evidence>
<evidence type="ECO:0000313" key="8">
    <source>
        <dbReference type="Proteomes" id="UP000460875"/>
    </source>
</evidence>
<protein>
    <submittedName>
        <fullName evidence="3">Chaperonin</fullName>
    </submittedName>
</protein>
<dbReference type="EMBL" id="CP024095">
    <property type="protein sequence ID" value="ATP26882.1"/>
    <property type="molecule type" value="Genomic_DNA"/>
</dbReference>
<reference evidence="4 8" key="4">
    <citation type="submission" date="2019-12" db="EMBL/GenBank/DDBJ databases">
        <title>Enteriobacteria Tanzani isolates_8377-8380.</title>
        <authorList>
            <person name="Subbiah M."/>
            <person name="Call D."/>
        </authorList>
    </citation>
    <scope>NUCLEOTIDE SEQUENCE [LARGE SCALE GENOMIC DNA]</scope>
    <source>
        <strain evidence="4 8">8379wE2</strain>
    </source>
</reference>